<comment type="caution">
    <text evidence="1">The sequence shown here is derived from an EMBL/GenBank/DDBJ whole genome shotgun (WGS) entry which is preliminary data.</text>
</comment>
<accession>A0A1E3L046</accession>
<evidence type="ECO:0000313" key="2">
    <source>
        <dbReference type="Proteomes" id="UP000094578"/>
    </source>
</evidence>
<dbReference type="STRING" id="1886670.PTI45_03479"/>
<organism evidence="1 2">
    <name type="scientific">Paenibacillus nuruki</name>
    <dbReference type="NCBI Taxonomy" id="1886670"/>
    <lineage>
        <taxon>Bacteria</taxon>
        <taxon>Bacillati</taxon>
        <taxon>Bacillota</taxon>
        <taxon>Bacilli</taxon>
        <taxon>Bacillales</taxon>
        <taxon>Paenibacillaceae</taxon>
        <taxon>Paenibacillus</taxon>
    </lineage>
</organism>
<evidence type="ECO:0008006" key="3">
    <source>
        <dbReference type="Google" id="ProtNLM"/>
    </source>
</evidence>
<evidence type="ECO:0000313" key="1">
    <source>
        <dbReference type="EMBL" id="ODP27158.1"/>
    </source>
</evidence>
<dbReference type="AlphaFoldDB" id="A0A1E3L046"/>
<proteinExistence type="predicted"/>
<sequence length="157" mass="18576">MSLEHEFFLVNNNFDMDINYIYEWYSSNRYTWKQKVSVSDHLILYLMDFLNWIPTYNPATKQNTSGLTYYGLTVISATETGKLKQILEKWLCFIEEAPDRFSLRGQTVWRETEDEEGYWESTRTQIHREALQHELHLLVNLTIQASGGNKSILHFGI</sequence>
<gene>
    <name evidence="1" type="ORF">PTI45_03479</name>
</gene>
<reference evidence="1 2" key="1">
    <citation type="submission" date="2016-08" db="EMBL/GenBank/DDBJ databases">
        <title>Genome sequencing of Paenibacillus sp. TI45-13ar, isolated from Korean traditional nuruk.</title>
        <authorList>
            <person name="Kim S.-J."/>
        </authorList>
    </citation>
    <scope>NUCLEOTIDE SEQUENCE [LARGE SCALE GENOMIC DNA]</scope>
    <source>
        <strain evidence="1 2">TI45-13ar</strain>
    </source>
</reference>
<keyword evidence="2" id="KW-1185">Reference proteome</keyword>
<dbReference type="Proteomes" id="UP000094578">
    <property type="component" value="Unassembled WGS sequence"/>
</dbReference>
<name>A0A1E3L046_9BACL</name>
<dbReference type="RefSeq" id="WP_069328866.1">
    <property type="nucleotide sequence ID" value="NZ_MDER01000066.1"/>
</dbReference>
<dbReference type="EMBL" id="MDER01000066">
    <property type="protein sequence ID" value="ODP27158.1"/>
    <property type="molecule type" value="Genomic_DNA"/>
</dbReference>
<protein>
    <recommendedName>
        <fullName evidence="3">Coagulation factor 5/8 type-like protein</fullName>
    </recommendedName>
</protein>